<protein>
    <recommendedName>
        <fullName evidence="3">HNH nuclease domain-containing protein</fullName>
    </recommendedName>
</protein>
<dbReference type="Pfam" id="PF02720">
    <property type="entry name" value="DUF222"/>
    <property type="match status" value="1"/>
</dbReference>
<dbReference type="SMART" id="SM00507">
    <property type="entry name" value="HNHc"/>
    <property type="match status" value="1"/>
</dbReference>
<accession>A0A9W6LEV3</accession>
<dbReference type="GO" id="GO:0004519">
    <property type="term" value="F:endonuclease activity"/>
    <property type="evidence" value="ECO:0007669"/>
    <property type="project" value="InterPro"/>
</dbReference>
<dbReference type="Proteomes" id="UP001144313">
    <property type="component" value="Unassembled WGS sequence"/>
</dbReference>
<dbReference type="AlphaFoldDB" id="A0A9W6LEV3"/>
<proteinExistence type="inferred from homology"/>
<dbReference type="CDD" id="cd00085">
    <property type="entry name" value="HNHc"/>
    <property type="match status" value="1"/>
</dbReference>
<organism evidence="4 5">
    <name type="scientific">Glycomyces algeriensis</name>
    <dbReference type="NCBI Taxonomy" id="256037"/>
    <lineage>
        <taxon>Bacteria</taxon>
        <taxon>Bacillati</taxon>
        <taxon>Actinomycetota</taxon>
        <taxon>Actinomycetes</taxon>
        <taxon>Glycomycetales</taxon>
        <taxon>Glycomycetaceae</taxon>
        <taxon>Glycomyces</taxon>
    </lineage>
</organism>
<reference evidence="4" key="1">
    <citation type="submission" date="2022-12" db="EMBL/GenBank/DDBJ databases">
        <title>Reference genome sequencing for broad-spectrum identification of bacterial and archaeal isolates by mass spectrometry.</title>
        <authorList>
            <person name="Sekiguchi Y."/>
            <person name="Tourlousse D.M."/>
        </authorList>
    </citation>
    <scope>NUCLEOTIDE SEQUENCE</scope>
    <source>
        <strain evidence="4">LLR39Z86</strain>
    </source>
</reference>
<feature type="domain" description="HNH nuclease" evidence="3">
    <location>
        <begin position="325"/>
        <end position="376"/>
    </location>
</feature>
<evidence type="ECO:0000313" key="5">
    <source>
        <dbReference type="Proteomes" id="UP001144313"/>
    </source>
</evidence>
<dbReference type="Pfam" id="PF01844">
    <property type="entry name" value="HNH"/>
    <property type="match status" value="1"/>
</dbReference>
<evidence type="ECO:0000256" key="2">
    <source>
        <dbReference type="SAM" id="MobiDB-lite"/>
    </source>
</evidence>
<keyword evidence="5" id="KW-1185">Reference proteome</keyword>
<feature type="region of interest" description="Disordered" evidence="2">
    <location>
        <begin position="473"/>
        <end position="553"/>
    </location>
</feature>
<dbReference type="GO" id="GO:0008270">
    <property type="term" value="F:zinc ion binding"/>
    <property type="evidence" value="ECO:0007669"/>
    <property type="project" value="InterPro"/>
</dbReference>
<evidence type="ECO:0000313" key="4">
    <source>
        <dbReference type="EMBL" id="GLI40440.1"/>
    </source>
</evidence>
<dbReference type="InterPro" id="IPR003870">
    <property type="entry name" value="DUF222"/>
</dbReference>
<dbReference type="EMBL" id="BSDT01000001">
    <property type="protein sequence ID" value="GLI40440.1"/>
    <property type="molecule type" value="Genomic_DNA"/>
</dbReference>
<dbReference type="InterPro" id="IPR003615">
    <property type="entry name" value="HNH_nuc"/>
</dbReference>
<comment type="similarity">
    <text evidence="1">Belongs to the Rv1128c/1148c/1588c/1702c/1945/3466 family.</text>
</comment>
<dbReference type="InterPro" id="IPR002711">
    <property type="entry name" value="HNH"/>
</dbReference>
<dbReference type="RefSeq" id="WP_270116123.1">
    <property type="nucleotide sequence ID" value="NZ_BAAAOL010000009.1"/>
</dbReference>
<name>A0A9W6LEV3_9ACTN</name>
<dbReference type="Gene3D" id="1.10.30.50">
    <property type="match status" value="1"/>
</dbReference>
<dbReference type="GO" id="GO:0003676">
    <property type="term" value="F:nucleic acid binding"/>
    <property type="evidence" value="ECO:0007669"/>
    <property type="project" value="InterPro"/>
</dbReference>
<evidence type="ECO:0000259" key="3">
    <source>
        <dbReference type="SMART" id="SM00507"/>
    </source>
</evidence>
<sequence length="553" mass="60929">MNGTDRNSQAAALRPQIDSLTTQLCAVEANLLRAVIAYTSQGLHKECDGFSGIRDWIKESFSLNEACAGQIASIARLSPKFKHLTEAALAGTARIDAIAYAMRRIEREGLTVFSRVPYPAPVESPYGATLCRTPEELIREYCIHSTRAELAEHLDRICAELFDQQSLLDELSQQSLAWLEVNQRPDGMWDIEGLLTDDTGKLISNVLKTAVPPPRQEDRDSDGLLPRVSGRNAEALHQMAAAYGTDPSAPKRHGHTATLNLTCDLATLRGEKTGRLPMLDGKPISVAKARLLACEAGIIPSVFDYSTGEAIELGRAKRLPNTALRHKLELEQPGGCAWSGCRAPISWTEAHHLEHWADGGSTTAENLVLLCRFHHGRIHTNKWDIAKTGPGQVSIRHKRTGCTDEEWEADLFKDLPNGHDSSEWSPTYRRELTDYAAWYAQKSMEATIVKTRERLRETVPAKEMAHVAPVVMREDPGDSPFLTCPQRATAEGSAGRSQRSPIPKGDRAPQHVRGSSRSPGRDRTASLRQREPDRTRPPRSAPAPPLTPSSLPA</sequence>
<feature type="compositionally biased region" description="Basic and acidic residues" evidence="2">
    <location>
        <begin position="519"/>
        <end position="536"/>
    </location>
</feature>
<evidence type="ECO:0000256" key="1">
    <source>
        <dbReference type="ARBA" id="ARBA00023450"/>
    </source>
</evidence>
<comment type="caution">
    <text evidence="4">The sequence shown here is derived from an EMBL/GenBank/DDBJ whole genome shotgun (WGS) entry which is preliminary data.</text>
</comment>
<gene>
    <name evidence="4" type="ORF">GALLR39Z86_02900</name>
</gene>